<dbReference type="Pfam" id="PF05565">
    <property type="entry name" value="Sipho_Gp157"/>
    <property type="match status" value="1"/>
</dbReference>
<name>A0A6G8AYD7_9LACO</name>
<dbReference type="Proteomes" id="UP000500741">
    <property type="component" value="Chromosome"/>
</dbReference>
<gene>
    <name evidence="2" type="ORF">G7084_01325</name>
</gene>
<dbReference type="RefSeq" id="WP_166009330.1">
    <property type="nucleotide sequence ID" value="NZ_CP049888.1"/>
</dbReference>
<dbReference type="AlphaFoldDB" id="A0A6G8AYD7"/>
<dbReference type="EMBL" id="CP049888">
    <property type="protein sequence ID" value="QIL50078.1"/>
    <property type="molecule type" value="Genomic_DNA"/>
</dbReference>
<keyword evidence="3" id="KW-1185">Reference proteome</keyword>
<keyword evidence="1" id="KW-0175">Coiled coil</keyword>
<proteinExistence type="predicted"/>
<dbReference type="InterPro" id="IPR008840">
    <property type="entry name" value="Sipho_Gp157"/>
</dbReference>
<reference evidence="2 3" key="1">
    <citation type="submission" date="2020-03" db="EMBL/GenBank/DDBJ databases">
        <title>Weissella sp. nov., isolated from Cybister lewisianus.</title>
        <authorList>
            <person name="Hyun D.-W."/>
            <person name="Bae J.-W."/>
        </authorList>
    </citation>
    <scope>NUCLEOTIDE SEQUENCE [LARGE SCALE GENOMIC DNA]</scope>
    <source>
        <strain evidence="2 3">HDW19</strain>
    </source>
</reference>
<sequence length="164" mass="18662">MNLFNLASKYQQVYAMEEDSEGNPISIDVWMDTLESIDDAIEDKADAYAALIKTFNADVEAVDKEMERLQGIKKSRKNKVDRMKASLQEAMEKVEKTKFNTAINKFNIQNNPKSLDIRTGEHVPDEFMKHEAPKINRVALLAAMKKGLEVEGVSVKQTRSLRIK</sequence>
<feature type="coiled-coil region" evidence="1">
    <location>
        <begin position="73"/>
        <end position="100"/>
    </location>
</feature>
<evidence type="ECO:0000256" key="1">
    <source>
        <dbReference type="SAM" id="Coils"/>
    </source>
</evidence>
<evidence type="ECO:0000313" key="2">
    <source>
        <dbReference type="EMBL" id="QIL50078.1"/>
    </source>
</evidence>
<dbReference type="KEGG" id="wco:G7084_01325"/>
<protein>
    <submittedName>
        <fullName evidence="2">Siphovirus Gp157 family protein</fullName>
    </submittedName>
</protein>
<accession>A0A6G8AYD7</accession>
<evidence type="ECO:0000313" key="3">
    <source>
        <dbReference type="Proteomes" id="UP000500741"/>
    </source>
</evidence>
<organism evidence="2 3">
    <name type="scientific">Weissella coleopterorum</name>
    <dbReference type="NCBI Taxonomy" id="2714949"/>
    <lineage>
        <taxon>Bacteria</taxon>
        <taxon>Bacillati</taxon>
        <taxon>Bacillota</taxon>
        <taxon>Bacilli</taxon>
        <taxon>Lactobacillales</taxon>
        <taxon>Lactobacillaceae</taxon>
        <taxon>Weissella</taxon>
    </lineage>
</organism>